<reference evidence="1 2" key="1">
    <citation type="submission" date="2016-10" db="EMBL/GenBank/DDBJ databases">
        <authorList>
            <person name="de Groot N.N."/>
        </authorList>
    </citation>
    <scope>NUCLEOTIDE SEQUENCE [LARGE SCALE GENOMIC DNA]</scope>
    <source>
        <strain evidence="2">KMM 9023,NRIC 0796,JCM 17311,KCTC 23692</strain>
    </source>
</reference>
<dbReference type="EMBL" id="FOYI01000004">
    <property type="protein sequence ID" value="SFR07206.1"/>
    <property type="molecule type" value="Genomic_DNA"/>
</dbReference>
<proteinExistence type="predicted"/>
<evidence type="ECO:0000313" key="2">
    <source>
        <dbReference type="Proteomes" id="UP000199302"/>
    </source>
</evidence>
<dbReference type="STRING" id="871652.SAMN04515673_104194"/>
<keyword evidence="2" id="KW-1185">Reference proteome</keyword>
<evidence type="ECO:0008006" key="3">
    <source>
        <dbReference type="Google" id="ProtNLM"/>
    </source>
</evidence>
<protein>
    <recommendedName>
        <fullName evidence="3">T4 bacteriophage base plate protein</fullName>
    </recommendedName>
</protein>
<dbReference type="OrthoDB" id="283948at2"/>
<accession>A0A1I6DP61</accession>
<organism evidence="1 2">
    <name type="scientific">Poseidonocella sedimentorum</name>
    <dbReference type="NCBI Taxonomy" id="871652"/>
    <lineage>
        <taxon>Bacteria</taxon>
        <taxon>Pseudomonadati</taxon>
        <taxon>Pseudomonadota</taxon>
        <taxon>Alphaproteobacteria</taxon>
        <taxon>Rhodobacterales</taxon>
        <taxon>Roseobacteraceae</taxon>
        <taxon>Poseidonocella</taxon>
    </lineage>
</organism>
<sequence length="233" mass="25272">MTASTDAMLLDLWEVGAGEHPIDRALTLLSGPTGEPRAALARLPIDERDMRLFRLAESLFGPELQLTSVCPDCGGETELDLRLDDILSRVPAPGRPGRRLVHDGRALAYRLPDSADLARALRQPDPDAARRALLADLIDEADPAPALLDALEARLAEEAGIEDLRLAHDCAECGARHAAGVDILDILWRRIAARAQQLLWDIHILARGYGWTSGEILALSPARRAAHIAMVTA</sequence>
<name>A0A1I6DP61_9RHOB</name>
<dbReference type="Proteomes" id="UP000199302">
    <property type="component" value="Unassembled WGS sequence"/>
</dbReference>
<gene>
    <name evidence="1" type="ORF">SAMN04515673_104194</name>
</gene>
<dbReference type="AlphaFoldDB" id="A0A1I6DP61"/>
<evidence type="ECO:0000313" key="1">
    <source>
        <dbReference type="EMBL" id="SFR07206.1"/>
    </source>
</evidence>
<dbReference type="RefSeq" id="WP_092079055.1">
    <property type="nucleotide sequence ID" value="NZ_FOYI01000004.1"/>
</dbReference>